<evidence type="ECO:0000256" key="1">
    <source>
        <dbReference type="SAM" id="MobiDB-lite"/>
    </source>
</evidence>
<dbReference type="EMBL" id="BGPR01120932">
    <property type="protein sequence ID" value="GBN20071.1"/>
    <property type="molecule type" value="Genomic_DNA"/>
</dbReference>
<feature type="region of interest" description="Disordered" evidence="1">
    <location>
        <begin position="1"/>
        <end position="24"/>
    </location>
</feature>
<sequence length="24" mass="2759">CNRRRKLYATPDRPAGRETGLTVQ</sequence>
<keyword evidence="3" id="KW-1185">Reference proteome</keyword>
<protein>
    <submittedName>
        <fullName evidence="2">Uncharacterized protein</fullName>
    </submittedName>
</protein>
<evidence type="ECO:0000313" key="2">
    <source>
        <dbReference type="EMBL" id="GBN20071.1"/>
    </source>
</evidence>
<evidence type="ECO:0000313" key="3">
    <source>
        <dbReference type="Proteomes" id="UP000499080"/>
    </source>
</evidence>
<proteinExistence type="predicted"/>
<feature type="non-terminal residue" evidence="2">
    <location>
        <position position="1"/>
    </location>
</feature>
<name>A0A4Y2LZ65_ARAVE</name>
<gene>
    <name evidence="2" type="ORF">AVEN_210295_1</name>
</gene>
<reference evidence="2 3" key="1">
    <citation type="journal article" date="2019" name="Sci. Rep.">
        <title>Orb-weaving spider Araneus ventricosus genome elucidates the spidroin gene catalogue.</title>
        <authorList>
            <person name="Kono N."/>
            <person name="Nakamura H."/>
            <person name="Ohtoshi R."/>
            <person name="Moran D.A.P."/>
            <person name="Shinohara A."/>
            <person name="Yoshida Y."/>
            <person name="Fujiwara M."/>
            <person name="Mori M."/>
            <person name="Tomita M."/>
            <person name="Arakawa K."/>
        </authorList>
    </citation>
    <scope>NUCLEOTIDE SEQUENCE [LARGE SCALE GENOMIC DNA]</scope>
</reference>
<comment type="caution">
    <text evidence="2">The sequence shown here is derived from an EMBL/GenBank/DDBJ whole genome shotgun (WGS) entry which is preliminary data.</text>
</comment>
<dbReference type="Proteomes" id="UP000499080">
    <property type="component" value="Unassembled WGS sequence"/>
</dbReference>
<dbReference type="AlphaFoldDB" id="A0A4Y2LZ65"/>
<accession>A0A4Y2LZ65</accession>
<organism evidence="2 3">
    <name type="scientific">Araneus ventricosus</name>
    <name type="common">Orbweaver spider</name>
    <name type="synonym">Epeira ventricosa</name>
    <dbReference type="NCBI Taxonomy" id="182803"/>
    <lineage>
        <taxon>Eukaryota</taxon>
        <taxon>Metazoa</taxon>
        <taxon>Ecdysozoa</taxon>
        <taxon>Arthropoda</taxon>
        <taxon>Chelicerata</taxon>
        <taxon>Arachnida</taxon>
        <taxon>Araneae</taxon>
        <taxon>Araneomorphae</taxon>
        <taxon>Entelegynae</taxon>
        <taxon>Araneoidea</taxon>
        <taxon>Araneidae</taxon>
        <taxon>Araneus</taxon>
    </lineage>
</organism>